<dbReference type="Pfam" id="PF08659">
    <property type="entry name" value="KR"/>
    <property type="match status" value="1"/>
</dbReference>
<protein>
    <recommendedName>
        <fullName evidence="2">Ketoreductase (KR) domain-containing protein</fullName>
    </recommendedName>
</protein>
<evidence type="ECO:0000256" key="1">
    <source>
        <dbReference type="SAM" id="MobiDB-lite"/>
    </source>
</evidence>
<dbReference type="InterPro" id="IPR013968">
    <property type="entry name" value="PKS_KR"/>
</dbReference>
<feature type="region of interest" description="Disordered" evidence="1">
    <location>
        <begin position="115"/>
        <end position="134"/>
    </location>
</feature>
<dbReference type="Proteomes" id="UP001287286">
    <property type="component" value="Unassembled WGS sequence"/>
</dbReference>
<keyword evidence="4" id="KW-1185">Reference proteome</keyword>
<name>A0ABR0CG22_PURLI</name>
<dbReference type="Gene3D" id="3.40.50.720">
    <property type="entry name" value="NAD(P)-binding Rossmann-like Domain"/>
    <property type="match status" value="1"/>
</dbReference>
<gene>
    <name evidence="3" type="ORF">Purlil1_888</name>
</gene>
<feature type="compositionally biased region" description="Polar residues" evidence="1">
    <location>
        <begin position="115"/>
        <end position="124"/>
    </location>
</feature>
<evidence type="ECO:0000313" key="4">
    <source>
        <dbReference type="Proteomes" id="UP001287286"/>
    </source>
</evidence>
<dbReference type="EMBL" id="JAWRVI010000002">
    <property type="protein sequence ID" value="KAK4095192.1"/>
    <property type="molecule type" value="Genomic_DNA"/>
</dbReference>
<sequence>MSFEQHHAALSCKVQGTWNLHTVAYDLSLDLTFFTMLSSISVNLGIVESVGYFADHDDAHQKASRDATTWAPISERQLRQIFEFSIITETRIPVPDDHELLRDSRFAGLNITSKTSSAGPTATSDGVAELQTFQ</sequence>
<evidence type="ECO:0000259" key="2">
    <source>
        <dbReference type="Pfam" id="PF08659"/>
    </source>
</evidence>
<feature type="domain" description="Ketoreductase (KR)" evidence="2">
    <location>
        <begin position="1"/>
        <end position="54"/>
    </location>
</feature>
<proteinExistence type="predicted"/>
<reference evidence="3 4" key="1">
    <citation type="journal article" date="2024" name="Microbiol. Resour. Announc.">
        <title>Genome annotations for the ascomycete fungi Trichoderma harzianum, Trichoderma aggressivum, and Purpureocillium lilacinum.</title>
        <authorList>
            <person name="Beijen E.P.W."/>
            <person name="Ohm R.A."/>
        </authorList>
    </citation>
    <scope>NUCLEOTIDE SEQUENCE [LARGE SCALE GENOMIC DNA]</scope>
    <source>
        <strain evidence="3 4">CBS 150709</strain>
    </source>
</reference>
<comment type="caution">
    <text evidence="3">The sequence shown here is derived from an EMBL/GenBank/DDBJ whole genome shotgun (WGS) entry which is preliminary data.</text>
</comment>
<evidence type="ECO:0000313" key="3">
    <source>
        <dbReference type="EMBL" id="KAK4095192.1"/>
    </source>
</evidence>
<accession>A0ABR0CG22</accession>
<organism evidence="3 4">
    <name type="scientific">Purpureocillium lilacinum</name>
    <name type="common">Paecilomyces lilacinus</name>
    <dbReference type="NCBI Taxonomy" id="33203"/>
    <lineage>
        <taxon>Eukaryota</taxon>
        <taxon>Fungi</taxon>
        <taxon>Dikarya</taxon>
        <taxon>Ascomycota</taxon>
        <taxon>Pezizomycotina</taxon>
        <taxon>Sordariomycetes</taxon>
        <taxon>Hypocreomycetidae</taxon>
        <taxon>Hypocreales</taxon>
        <taxon>Ophiocordycipitaceae</taxon>
        <taxon>Purpureocillium</taxon>
    </lineage>
</organism>